<evidence type="ECO:0000313" key="2">
    <source>
        <dbReference type="Proteomes" id="UP000262379"/>
    </source>
</evidence>
<protein>
    <submittedName>
        <fullName evidence="1">Uncharacterized protein</fullName>
    </submittedName>
</protein>
<keyword evidence="2" id="KW-1185">Reference proteome</keyword>
<evidence type="ECO:0000313" key="1">
    <source>
        <dbReference type="EMBL" id="RFC64647.1"/>
    </source>
</evidence>
<dbReference type="EMBL" id="QURN01000019">
    <property type="protein sequence ID" value="RFC64647.1"/>
    <property type="molecule type" value="Genomic_DNA"/>
</dbReference>
<reference evidence="2" key="1">
    <citation type="submission" date="2018-08" db="EMBL/GenBank/DDBJ databases">
        <authorList>
            <person name="Im W.T."/>
        </authorList>
    </citation>
    <scope>NUCLEOTIDE SEQUENCE [LARGE SCALE GENOMIC DNA]</scope>
    <source>
        <strain evidence="2">LA-28</strain>
    </source>
</reference>
<name>A0A371X5Y8_9HYPH</name>
<comment type="caution">
    <text evidence="1">The sequence shown here is derived from an EMBL/GenBank/DDBJ whole genome shotgun (WGS) entry which is preliminary data.</text>
</comment>
<organism evidence="1 2">
    <name type="scientific">Mesorhizobium denitrificans</name>
    <dbReference type="NCBI Taxonomy" id="2294114"/>
    <lineage>
        <taxon>Bacteria</taxon>
        <taxon>Pseudomonadati</taxon>
        <taxon>Pseudomonadota</taxon>
        <taxon>Alphaproteobacteria</taxon>
        <taxon>Hyphomicrobiales</taxon>
        <taxon>Phyllobacteriaceae</taxon>
        <taxon>Mesorhizobium</taxon>
    </lineage>
</organism>
<accession>A0A371X5Y8</accession>
<proteinExistence type="predicted"/>
<sequence length="117" mass="12605">MAAARPLNAWEPLPPHLTAEVNDSFAPQPVKTLFALWGGSEGSVNAHGLTYEVQPEDTSVSTEFVNADGERNTLSLSSDGLIFTVMAGEETTTWTISPDEISDGSRLDAWSELIVLQ</sequence>
<dbReference type="RefSeq" id="WP_116625568.1">
    <property type="nucleotide sequence ID" value="NZ_QURN01000019.1"/>
</dbReference>
<dbReference type="Proteomes" id="UP000262379">
    <property type="component" value="Unassembled WGS sequence"/>
</dbReference>
<gene>
    <name evidence="1" type="ORF">DY251_19420</name>
</gene>
<dbReference type="AlphaFoldDB" id="A0A371X5Y8"/>